<reference evidence="1" key="2">
    <citation type="journal article" date="2022" name="Syst. Appl. Microbiol.">
        <title>Physiological and genomic characterisation of Luteimonas fraxinea sp. nov., a bacterial species associated with trees tolerant to ash dieback.</title>
        <authorList>
            <person name="Ulrich K."/>
            <person name="Becker R."/>
            <person name="Behrendt U."/>
            <person name="Kube M."/>
            <person name="Schneck V."/>
            <person name="Ulrich A."/>
        </authorList>
    </citation>
    <scope>NUCLEOTIDE SEQUENCE</scope>
    <source>
        <strain evidence="1">A1P009</strain>
    </source>
</reference>
<protein>
    <submittedName>
        <fullName evidence="1">Uncharacterized protein</fullName>
    </submittedName>
</protein>
<keyword evidence="2" id="KW-1185">Reference proteome</keyword>
<sequence length="88" mass="10248">MPQTYDWLEDIPFWETSSGGQESRMFSLEDFLARSNRPTDGAWFAHFKRWSGARQTSRLERYDARSIGTVCGVEMVVILRERVSTARN</sequence>
<comment type="caution">
    <text evidence="1">The sequence shown here is derived from an EMBL/GenBank/DDBJ whole genome shotgun (WGS) entry which is preliminary data.</text>
</comment>
<accession>A0ABS8UE14</accession>
<proteinExistence type="predicted"/>
<reference evidence="1" key="1">
    <citation type="submission" date="2021-12" db="EMBL/GenBank/DDBJ databases">
        <authorList>
            <person name="Ulrich A."/>
        </authorList>
    </citation>
    <scope>NUCLEOTIDE SEQUENCE</scope>
    <source>
        <strain evidence="1">A1P009</strain>
    </source>
</reference>
<name>A0ABS8UE14_9GAMM</name>
<evidence type="ECO:0000313" key="2">
    <source>
        <dbReference type="Proteomes" id="UP001430360"/>
    </source>
</evidence>
<organism evidence="1 2">
    <name type="scientific">Luteimonas fraxinea</name>
    <dbReference type="NCBI Taxonomy" id="2901869"/>
    <lineage>
        <taxon>Bacteria</taxon>
        <taxon>Pseudomonadati</taxon>
        <taxon>Pseudomonadota</taxon>
        <taxon>Gammaproteobacteria</taxon>
        <taxon>Lysobacterales</taxon>
        <taxon>Lysobacteraceae</taxon>
        <taxon>Luteimonas</taxon>
    </lineage>
</organism>
<dbReference type="EMBL" id="JAJQKU010000003">
    <property type="protein sequence ID" value="MCD9097304.1"/>
    <property type="molecule type" value="Genomic_DNA"/>
</dbReference>
<dbReference type="Proteomes" id="UP001430360">
    <property type="component" value="Unassembled WGS sequence"/>
</dbReference>
<gene>
    <name evidence="1" type="ORF">LTT95_10185</name>
</gene>
<dbReference type="RefSeq" id="WP_232136322.1">
    <property type="nucleotide sequence ID" value="NZ_CP089507.1"/>
</dbReference>
<evidence type="ECO:0000313" key="1">
    <source>
        <dbReference type="EMBL" id="MCD9097304.1"/>
    </source>
</evidence>